<evidence type="ECO:0000313" key="3">
    <source>
        <dbReference type="Proteomes" id="UP000005092"/>
    </source>
</evidence>
<evidence type="ECO:0000256" key="1">
    <source>
        <dbReference type="SAM" id="MobiDB-lite"/>
    </source>
</evidence>
<sequence>MHSAAREKADRFSQPKRHASKSCWRRRRRPKGLASNFIALAAPDLEQLSAHLGQGSIGVDALSVVQRRCLTASTKSLKAGEDTLLG</sequence>
<dbReference type="Proteomes" id="UP000005092">
    <property type="component" value="Unassembled WGS sequence"/>
</dbReference>
<organism evidence="2 3">
    <name type="scientific">Rhizobium leguminosarum bv. trifolii WSM597</name>
    <dbReference type="NCBI Taxonomy" id="754764"/>
    <lineage>
        <taxon>Bacteria</taxon>
        <taxon>Pseudomonadati</taxon>
        <taxon>Pseudomonadota</taxon>
        <taxon>Alphaproteobacteria</taxon>
        <taxon>Hyphomicrobiales</taxon>
        <taxon>Rhizobiaceae</taxon>
        <taxon>Rhizobium/Agrobacterium group</taxon>
        <taxon>Rhizobium</taxon>
    </lineage>
</organism>
<dbReference type="EMBL" id="JH719381">
    <property type="protein sequence ID" value="EJB07233.1"/>
    <property type="molecule type" value="Genomic_DNA"/>
</dbReference>
<name>J0HA35_RHILT</name>
<accession>J0HA35</accession>
<gene>
    <name evidence="2" type="ORF">Rleg9DRAFT_6239</name>
</gene>
<dbReference type="HOGENOM" id="CLU_2495708_0_0_5"/>
<feature type="compositionally biased region" description="Basic residues" evidence="1">
    <location>
        <begin position="14"/>
        <end position="27"/>
    </location>
</feature>
<evidence type="ECO:0000313" key="2">
    <source>
        <dbReference type="EMBL" id="EJB07233.1"/>
    </source>
</evidence>
<feature type="compositionally biased region" description="Basic and acidic residues" evidence="1">
    <location>
        <begin position="1"/>
        <end position="13"/>
    </location>
</feature>
<protein>
    <submittedName>
        <fullName evidence="2">Uncharacterized protein</fullName>
    </submittedName>
</protein>
<feature type="region of interest" description="Disordered" evidence="1">
    <location>
        <begin position="1"/>
        <end position="27"/>
    </location>
</feature>
<dbReference type="AlphaFoldDB" id="J0HA35"/>
<reference evidence="2 3" key="1">
    <citation type="submission" date="2012-02" db="EMBL/GenBank/DDBJ databases">
        <title>Improved High-Quality Draft Sequence of Rhizobium leguminosarum bv. trifolii WSM597.</title>
        <authorList>
            <consortium name="US DOE Joint Genome Institute"/>
            <person name="Lucas S."/>
            <person name="Han J."/>
            <person name="Lapidus A."/>
            <person name="Cheng J.-F."/>
            <person name="Goodwin L."/>
            <person name="Pitluck S."/>
            <person name="Peters L."/>
            <person name="Ovchinnikova G."/>
            <person name="Held B."/>
            <person name="Detter J.C."/>
            <person name="Han C."/>
            <person name="Tapia R."/>
            <person name="Land M."/>
            <person name="Hauser L."/>
            <person name="Kyrpides N."/>
            <person name="Ivanova N."/>
            <person name="Pagani I."/>
            <person name="Brau L."/>
            <person name="Yates R."/>
            <person name="O'Hara G."/>
            <person name="Rui T."/>
            <person name="Howieson J."/>
            <person name="Reeve W."/>
            <person name="Woyke T."/>
        </authorList>
    </citation>
    <scope>NUCLEOTIDE SEQUENCE [LARGE SCALE GENOMIC DNA]</scope>
    <source>
        <strain evidence="2 3">WSM597</strain>
    </source>
</reference>
<proteinExistence type="predicted"/>